<feature type="region of interest" description="Disordered" evidence="1">
    <location>
        <begin position="477"/>
        <end position="524"/>
    </location>
</feature>
<feature type="compositionally biased region" description="Polar residues" evidence="1">
    <location>
        <begin position="504"/>
        <end position="514"/>
    </location>
</feature>
<feature type="compositionally biased region" description="Acidic residues" evidence="1">
    <location>
        <begin position="479"/>
        <end position="488"/>
    </location>
</feature>
<gene>
    <name evidence="2" type="ORF">PHLCEN_2v3568</name>
</gene>
<accession>A0A2R6QEU4</accession>
<dbReference type="EMBL" id="MLYV02000357">
    <property type="protein sequence ID" value="PSS06849.1"/>
    <property type="molecule type" value="Genomic_DNA"/>
</dbReference>
<protein>
    <submittedName>
        <fullName evidence="2">Uncharacterized protein</fullName>
    </submittedName>
</protein>
<feature type="compositionally biased region" description="Basic and acidic residues" evidence="1">
    <location>
        <begin position="489"/>
        <end position="502"/>
    </location>
</feature>
<evidence type="ECO:0000256" key="1">
    <source>
        <dbReference type="SAM" id="MobiDB-lite"/>
    </source>
</evidence>
<dbReference type="OrthoDB" id="2803586at2759"/>
<proteinExistence type="predicted"/>
<evidence type="ECO:0000313" key="3">
    <source>
        <dbReference type="Proteomes" id="UP000186601"/>
    </source>
</evidence>
<name>A0A2R6QEU4_9APHY</name>
<dbReference type="AlphaFoldDB" id="A0A2R6QEU4"/>
<reference evidence="2 3" key="1">
    <citation type="submission" date="2018-02" db="EMBL/GenBank/DDBJ databases">
        <title>Genome sequence of the basidiomycete white-rot fungus Phlebia centrifuga.</title>
        <authorList>
            <person name="Granchi Z."/>
            <person name="Peng M."/>
            <person name="de Vries R.P."/>
            <person name="Hilden K."/>
            <person name="Makela M.R."/>
            <person name="Grigoriev I."/>
            <person name="Riley R."/>
        </authorList>
    </citation>
    <scope>NUCLEOTIDE SEQUENCE [LARGE SCALE GENOMIC DNA]</scope>
    <source>
        <strain evidence="2 3">FBCC195</strain>
    </source>
</reference>
<evidence type="ECO:0000313" key="2">
    <source>
        <dbReference type="EMBL" id="PSS06849.1"/>
    </source>
</evidence>
<sequence>MNHYTPKATVLSFDATFKAAKKAGVVTKAHEHETLMKGGIVSFINEYNKILGWRFCLSQAAAEITGILEGYKRRCQELDVEDPEMAVADNCCNVQNAVLQIFPSTKVVLDVYHFKMRYAAVILNSTKNPHYRLVCADIIDAILKNCAGKGKSAEYWSQKEQVERLAAAYQRWLDKGGIWSAAASNVHAEQLRHTQKGCLARSREDVVSDGSCIKGSHKGWNSIMRSFASGLENMAYLCHNFVLRRNIRSAHSTDGHQQVRKFAASGFGSHHIRFVDHLNCRWNRLVVAGRGIKAGAKLANLPVLQKVLSNETFGIVSSSHASTFGGLIEIKEEEDDLLDMRLHDELSEDQILIDMKIDPALWHIPATVSDSSPPNVSMFKQLASVTSSATLLPALTTTAAPLLPSIINSTASGRVNESTSLGQCQDKQTIDLTSIDKVGQGNPNADRQSAHTAADLDLPSITFSCNKKRKIPDFMMQKEEEEEEEEGPEKEHLTAIESERRSSVKTVTANSDGNPSKRRRVNMDTPCREARVAGTTVVTIKQVTSAVSATIEASASAPSTSVQKGSLENFFKKTVKPGTALTMGAKPPTAFAVQAAEHSRLPSLVGLTRSQQVFSWLTALDPRSLRIEISTEFFVFMDLRAERQWASFKMNAYRWASATKDYNQQIAEANNAKDLHWRRKQSNDPVLPTIKKHPRALMDALSAIEMKILNRIAWGDYQSKTSGEESWWRKHCHAVPLWKNMDTAQKSSGGKTRQPMTCLRCKALMYPKARGAVENHKPGFCSDGAPVKLKSGQVPRWPQPQGVFTAGTQFHVLPFFKAAQDLLQRVVVDIESRTDLDMELEAFATMFEERVQYDQPEAGMALFELLDGVTVQNATLFRPYLLEMGGKQYLRLDSLRDT</sequence>
<dbReference type="Proteomes" id="UP000186601">
    <property type="component" value="Unassembled WGS sequence"/>
</dbReference>
<keyword evidence="3" id="KW-1185">Reference proteome</keyword>
<organism evidence="2 3">
    <name type="scientific">Hermanssonia centrifuga</name>
    <dbReference type="NCBI Taxonomy" id="98765"/>
    <lineage>
        <taxon>Eukaryota</taxon>
        <taxon>Fungi</taxon>
        <taxon>Dikarya</taxon>
        <taxon>Basidiomycota</taxon>
        <taxon>Agaricomycotina</taxon>
        <taxon>Agaricomycetes</taxon>
        <taxon>Polyporales</taxon>
        <taxon>Meruliaceae</taxon>
        <taxon>Hermanssonia</taxon>
    </lineage>
</organism>
<comment type="caution">
    <text evidence="2">The sequence shown here is derived from an EMBL/GenBank/DDBJ whole genome shotgun (WGS) entry which is preliminary data.</text>
</comment>